<dbReference type="PANTHER" id="PTHR11432:SF3">
    <property type="entry name" value="NADH-UBIQUINONE OXIDOREDUCTASE CHAIN 1"/>
    <property type="match status" value="1"/>
</dbReference>
<dbReference type="HAMAP" id="MF_01350">
    <property type="entry name" value="NDH1_NuoH"/>
    <property type="match status" value="1"/>
</dbReference>
<feature type="transmembrane region" description="Helical" evidence="5">
    <location>
        <begin position="280"/>
        <end position="303"/>
    </location>
</feature>
<comment type="caution">
    <text evidence="7">The sequence shown here is derived from an EMBL/GenBank/DDBJ whole genome shotgun (WGS) entry which is preliminary data.</text>
</comment>
<dbReference type="InterPro" id="IPR018086">
    <property type="entry name" value="NADH_UbQ_OxRdtase_su1_CS"/>
</dbReference>
<evidence type="ECO:0000256" key="4">
    <source>
        <dbReference type="ARBA" id="ARBA00023136"/>
    </source>
</evidence>
<reference evidence="7 8" key="1">
    <citation type="submission" date="2015-02" db="EMBL/GenBank/DDBJ databases">
        <title>Single-cell genomics of uncultivated deep-branching MTB reveals a conserved set of magnetosome genes.</title>
        <authorList>
            <person name="Kolinko S."/>
            <person name="Richter M."/>
            <person name="Glockner F.O."/>
            <person name="Brachmann A."/>
            <person name="Schuler D."/>
        </authorList>
    </citation>
    <scope>NUCLEOTIDE SEQUENCE [LARGE SCALE GENOMIC DNA]</scope>
    <source>
        <strain evidence="7">TM-1</strain>
    </source>
</reference>
<organism evidence="7 8">
    <name type="scientific">Candidatus Magnetobacterium bavaricum</name>
    <dbReference type="NCBI Taxonomy" id="29290"/>
    <lineage>
        <taxon>Bacteria</taxon>
        <taxon>Pseudomonadati</taxon>
        <taxon>Nitrospirota</taxon>
        <taxon>Thermodesulfovibrionia</taxon>
        <taxon>Thermodesulfovibrionales</taxon>
        <taxon>Candidatus Magnetobacteriaceae</taxon>
        <taxon>Candidatus Magnetobacterium</taxon>
    </lineage>
</organism>
<keyword evidence="2 5" id="KW-0812">Transmembrane</keyword>
<accession>A0A0F3GTY8</accession>
<dbReference type="AlphaFoldDB" id="A0A0F3GTY8"/>
<keyword evidence="5" id="KW-1278">Translocase</keyword>
<dbReference type="GO" id="GO:0016655">
    <property type="term" value="F:oxidoreductase activity, acting on NAD(P)H, quinone or similar compound as acceptor"/>
    <property type="evidence" value="ECO:0007669"/>
    <property type="project" value="UniProtKB-UniRule"/>
</dbReference>
<keyword evidence="4 5" id="KW-0472">Membrane</keyword>
<evidence type="ECO:0000256" key="1">
    <source>
        <dbReference type="ARBA" id="ARBA00004141"/>
    </source>
</evidence>
<evidence type="ECO:0000256" key="2">
    <source>
        <dbReference type="ARBA" id="ARBA00022692"/>
    </source>
</evidence>
<feature type="transmembrane region" description="Helical" evidence="5">
    <location>
        <begin position="242"/>
        <end position="268"/>
    </location>
</feature>
<keyword evidence="3 5" id="KW-1133">Transmembrane helix</keyword>
<dbReference type="InterPro" id="IPR001694">
    <property type="entry name" value="NADH_UbQ_OxRdtase_su1/FPO"/>
</dbReference>
<keyword evidence="5" id="KW-0830">Ubiquinone</keyword>
<name>A0A0F3GTY8_9BACT</name>
<dbReference type="EMBL" id="LACI01001096">
    <property type="protein sequence ID" value="KJU85277.1"/>
    <property type="molecule type" value="Genomic_DNA"/>
</dbReference>
<evidence type="ECO:0000256" key="3">
    <source>
        <dbReference type="ARBA" id="ARBA00022989"/>
    </source>
</evidence>
<dbReference type="PANTHER" id="PTHR11432">
    <property type="entry name" value="NADH DEHYDROGENASE SUBUNIT 1"/>
    <property type="match status" value="1"/>
</dbReference>
<dbReference type="PATRIC" id="fig|29290.4.peg.3359"/>
<feature type="transmembrane region" description="Helical" evidence="5">
    <location>
        <begin position="323"/>
        <end position="342"/>
    </location>
</feature>
<dbReference type="EC" id="7.1.1.-" evidence="5"/>
<comment type="catalytic activity">
    <reaction evidence="5">
        <text>a quinone + NADH + 5 H(+)(in) = a quinol + NAD(+) + 4 H(+)(out)</text>
        <dbReference type="Rhea" id="RHEA:57888"/>
        <dbReference type="ChEBI" id="CHEBI:15378"/>
        <dbReference type="ChEBI" id="CHEBI:24646"/>
        <dbReference type="ChEBI" id="CHEBI:57540"/>
        <dbReference type="ChEBI" id="CHEBI:57945"/>
        <dbReference type="ChEBI" id="CHEBI:132124"/>
    </reaction>
</comment>
<evidence type="ECO:0000313" key="8">
    <source>
        <dbReference type="Proteomes" id="UP000033423"/>
    </source>
</evidence>
<comment type="subcellular location">
    <subcellularLocation>
        <location evidence="5 6">Cell membrane</location>
        <topology evidence="5 6">Multi-pass membrane protein</topology>
    </subcellularLocation>
    <subcellularLocation>
        <location evidence="1">Membrane</location>
        <topology evidence="1">Multi-pass membrane protein</topology>
    </subcellularLocation>
</comment>
<keyword evidence="5 6" id="KW-0520">NAD</keyword>
<keyword evidence="5" id="KW-0874">Quinone</keyword>
<dbReference type="GO" id="GO:0048038">
    <property type="term" value="F:quinone binding"/>
    <property type="evidence" value="ECO:0007669"/>
    <property type="project" value="UniProtKB-KW"/>
</dbReference>
<dbReference type="PROSITE" id="PS00667">
    <property type="entry name" value="COMPLEX1_ND1_1"/>
    <property type="match status" value="1"/>
</dbReference>
<comment type="similarity">
    <text evidence="5 6">Belongs to the complex I subunit 1 family.</text>
</comment>
<proteinExistence type="inferred from homology"/>
<keyword evidence="5" id="KW-1003">Cell membrane</keyword>
<feature type="transmembrane region" description="Helical" evidence="5">
    <location>
        <begin position="87"/>
        <end position="109"/>
    </location>
</feature>
<dbReference type="GO" id="GO:0005886">
    <property type="term" value="C:plasma membrane"/>
    <property type="evidence" value="ECO:0007669"/>
    <property type="project" value="UniProtKB-SubCell"/>
</dbReference>
<dbReference type="GO" id="GO:0009060">
    <property type="term" value="P:aerobic respiration"/>
    <property type="evidence" value="ECO:0007669"/>
    <property type="project" value="TreeGrafter"/>
</dbReference>
<protein>
    <recommendedName>
        <fullName evidence="5">NADH-quinone oxidoreductase subunit H</fullName>
        <ecNumber evidence="5">7.1.1.-</ecNumber>
    </recommendedName>
    <alternativeName>
        <fullName evidence="5">NADH dehydrogenase I subunit H</fullName>
    </alternativeName>
    <alternativeName>
        <fullName evidence="5">NDH-1 subunit H</fullName>
    </alternativeName>
</protein>
<comment type="function">
    <text evidence="5">NDH-1 shuttles electrons from NADH, via FMN and iron-sulfur (Fe-S) centers, to quinones in the respiratory chain. The immediate electron acceptor for the enzyme in this species is believed to be ubiquinone. Couples the redox reaction to proton translocation (for every two electrons transferred, four hydrogen ions are translocated across the cytoplasmic membrane), and thus conserves the redox energy in a proton gradient. This subunit may bind ubiquinone.</text>
</comment>
<feature type="transmembrane region" description="Helical" evidence="5">
    <location>
        <begin position="12"/>
        <end position="36"/>
    </location>
</feature>
<dbReference type="Pfam" id="PF00146">
    <property type="entry name" value="NADHdh"/>
    <property type="match status" value="1"/>
</dbReference>
<gene>
    <name evidence="5" type="primary">nuoH</name>
    <name evidence="7" type="ORF">MBAV_002533</name>
</gene>
<feature type="transmembrane region" description="Helical" evidence="5">
    <location>
        <begin position="121"/>
        <end position="141"/>
    </location>
</feature>
<comment type="subunit">
    <text evidence="5">NDH-1 is composed of 14 different subunits. Subunits NuoA, H, J, K, L, M, N constitute the membrane sector of the complex.</text>
</comment>
<evidence type="ECO:0000313" key="7">
    <source>
        <dbReference type="EMBL" id="KJU85277.1"/>
    </source>
</evidence>
<evidence type="ECO:0000256" key="6">
    <source>
        <dbReference type="RuleBase" id="RU000471"/>
    </source>
</evidence>
<feature type="transmembrane region" description="Helical" evidence="5">
    <location>
        <begin position="193"/>
        <end position="213"/>
    </location>
</feature>
<feature type="transmembrane region" description="Helical" evidence="5">
    <location>
        <begin position="161"/>
        <end position="181"/>
    </location>
</feature>
<keyword evidence="8" id="KW-1185">Reference proteome</keyword>
<dbReference type="GO" id="GO:0003954">
    <property type="term" value="F:NADH dehydrogenase activity"/>
    <property type="evidence" value="ECO:0007669"/>
    <property type="project" value="TreeGrafter"/>
</dbReference>
<evidence type="ECO:0000256" key="5">
    <source>
        <dbReference type="HAMAP-Rule" id="MF_01350"/>
    </source>
</evidence>
<dbReference type="Proteomes" id="UP000033423">
    <property type="component" value="Unassembled WGS sequence"/>
</dbReference>
<dbReference type="NCBIfam" id="NF004741">
    <property type="entry name" value="PRK06076.1-2"/>
    <property type="match status" value="1"/>
</dbReference>
<sequence>MDIGLTTDLKGFLWDVGVIVFKIAVVLAAVMGHVAYATYFERKIIARMQMRLGPMIVGPYGILQPIADGIKSFFKEDIIPTNADKPIFFMAPVFGLMAALTTLAVIPFYDGFVISNINIGLLFIFAMSSLGAYGIILAGWASNSKYPFLGALRSSAQVISYEVALGLSLVGVMLMAGSLNLTDIVHAQQRYPGGLYIIPQFIGFFVFVISAIAETNRTPFDLPEAETELVGGFFTEYSGMRFALFFMAEYTGMIIMSSIAVLCFLGGWTLPEFVLTLLPFLKMVPGVVWFLLKLYACIFFYYWIRATIPRYRYDQLMAIGWKLLIPLALVNIVITALMKLWLTSGRT</sequence>
<dbReference type="PROSITE" id="PS00668">
    <property type="entry name" value="COMPLEX1_ND1_2"/>
    <property type="match status" value="1"/>
</dbReference>